<accession>A0ABT2YN65</accession>
<comment type="caution">
    <text evidence="2">The sequence shown here is derived from an EMBL/GenBank/DDBJ whole genome shotgun (WGS) entry which is preliminary data.</text>
</comment>
<reference evidence="2 3" key="1">
    <citation type="submission" date="2021-11" db="EMBL/GenBank/DDBJ databases">
        <authorList>
            <person name="Liang Q."/>
            <person name="Mou H."/>
            <person name="Liu Z."/>
        </authorList>
    </citation>
    <scope>NUCLEOTIDE SEQUENCE [LARGE SCALE GENOMIC DNA]</scope>
    <source>
        <strain evidence="2 3">CHU3</strain>
    </source>
</reference>
<evidence type="ECO:0000256" key="1">
    <source>
        <dbReference type="SAM" id="Phobius"/>
    </source>
</evidence>
<organism evidence="2 3">
    <name type="scientific">Roseateles oligotrophus</name>
    <dbReference type="NCBI Taxonomy" id="1769250"/>
    <lineage>
        <taxon>Bacteria</taxon>
        <taxon>Pseudomonadati</taxon>
        <taxon>Pseudomonadota</taxon>
        <taxon>Betaproteobacteria</taxon>
        <taxon>Burkholderiales</taxon>
        <taxon>Sphaerotilaceae</taxon>
        <taxon>Roseateles</taxon>
    </lineage>
</organism>
<sequence length="139" mass="15429">MLLQLRSFKTWVWNAGAFLFFAGLLVSAFFYAGTYLIFEGAGLCEFTRVQELASPNGKKIAKIGYSDCGATTNWQSGLQIEDRASGKVFSGLFGLDGKPDGLALRWENEHTIVLSGFAIEKVLWFKQDYFSGVKIVLKP</sequence>
<protein>
    <submittedName>
        <fullName evidence="2">Uncharacterized protein</fullName>
    </submittedName>
</protein>
<evidence type="ECO:0000313" key="3">
    <source>
        <dbReference type="Proteomes" id="UP001209701"/>
    </source>
</evidence>
<evidence type="ECO:0000313" key="2">
    <source>
        <dbReference type="EMBL" id="MCV2371371.1"/>
    </source>
</evidence>
<keyword evidence="3" id="KW-1185">Reference proteome</keyword>
<dbReference type="EMBL" id="JAJIRN010000016">
    <property type="protein sequence ID" value="MCV2371371.1"/>
    <property type="molecule type" value="Genomic_DNA"/>
</dbReference>
<proteinExistence type="predicted"/>
<name>A0ABT2YN65_9BURK</name>
<keyword evidence="1" id="KW-0472">Membrane</keyword>
<dbReference type="RefSeq" id="WP_263573951.1">
    <property type="nucleotide sequence ID" value="NZ_JAJIRN010000016.1"/>
</dbReference>
<gene>
    <name evidence="2" type="ORF">LNV07_25045</name>
</gene>
<feature type="transmembrane region" description="Helical" evidence="1">
    <location>
        <begin position="12"/>
        <end position="38"/>
    </location>
</feature>
<keyword evidence="1" id="KW-0812">Transmembrane</keyword>
<dbReference type="Proteomes" id="UP001209701">
    <property type="component" value="Unassembled WGS sequence"/>
</dbReference>
<keyword evidence="1" id="KW-1133">Transmembrane helix</keyword>